<dbReference type="Gene3D" id="1.10.8.270">
    <property type="entry name" value="putative rabgap domain of human tbc1 domain family member 14 like domains"/>
    <property type="match status" value="1"/>
</dbReference>
<protein>
    <recommendedName>
        <fullName evidence="8">TBC1 domain family member 4</fullName>
    </recommendedName>
    <alternativeName>
        <fullName evidence="9">Akt substrate of 160 kDa</fullName>
    </alternativeName>
</protein>
<dbReference type="GO" id="GO:0005096">
    <property type="term" value="F:GTPase activator activity"/>
    <property type="evidence" value="ECO:0007669"/>
    <property type="project" value="UniProtKB-KW"/>
</dbReference>
<name>A0AAR2KP44_PYGNA</name>
<dbReference type="PROSITE" id="PS50086">
    <property type="entry name" value="TBC_RABGAP"/>
    <property type="match status" value="1"/>
</dbReference>
<dbReference type="Pfam" id="PF00566">
    <property type="entry name" value="RabGAP-TBC"/>
    <property type="match status" value="1"/>
</dbReference>
<organism evidence="14 15">
    <name type="scientific">Pygocentrus nattereri</name>
    <name type="common">Red-bellied piranha</name>
    <dbReference type="NCBI Taxonomy" id="42514"/>
    <lineage>
        <taxon>Eukaryota</taxon>
        <taxon>Metazoa</taxon>
        <taxon>Chordata</taxon>
        <taxon>Craniata</taxon>
        <taxon>Vertebrata</taxon>
        <taxon>Euteleostomi</taxon>
        <taxon>Actinopterygii</taxon>
        <taxon>Neopterygii</taxon>
        <taxon>Teleostei</taxon>
        <taxon>Ostariophysi</taxon>
        <taxon>Characiformes</taxon>
        <taxon>Characoidei</taxon>
        <taxon>Pygocentrus</taxon>
    </lineage>
</organism>
<feature type="domain" description="PID" evidence="12">
    <location>
        <begin position="311"/>
        <end position="383"/>
    </location>
</feature>
<keyword evidence="4" id="KW-0963">Cytoplasm</keyword>
<feature type="region of interest" description="Disordered" evidence="11">
    <location>
        <begin position="541"/>
        <end position="562"/>
    </location>
</feature>
<dbReference type="InterPro" id="IPR006020">
    <property type="entry name" value="PTB/PI_dom"/>
</dbReference>
<keyword evidence="7" id="KW-0007">Acetylation</keyword>
<evidence type="ECO:0000256" key="4">
    <source>
        <dbReference type="ARBA" id="ARBA00022490"/>
    </source>
</evidence>
<dbReference type="SMART" id="SM00164">
    <property type="entry name" value="TBC"/>
    <property type="match status" value="1"/>
</dbReference>
<evidence type="ECO:0000313" key="15">
    <source>
        <dbReference type="Proteomes" id="UP001501920"/>
    </source>
</evidence>
<reference evidence="14" key="3">
    <citation type="submission" date="2025-09" db="UniProtKB">
        <authorList>
            <consortium name="Ensembl"/>
        </authorList>
    </citation>
    <scope>IDENTIFICATION</scope>
</reference>
<dbReference type="AlphaFoldDB" id="A0AAR2KP44"/>
<keyword evidence="15" id="KW-1185">Reference proteome</keyword>
<feature type="domain" description="Rab-GAP TBC" evidence="13">
    <location>
        <begin position="646"/>
        <end position="840"/>
    </location>
</feature>
<feature type="coiled-coil region" evidence="10">
    <location>
        <begin position="920"/>
        <end position="947"/>
    </location>
</feature>
<dbReference type="Gene3D" id="2.30.29.30">
    <property type="entry name" value="Pleckstrin-homology domain (PH domain)/Phosphotyrosine-binding domain (PTB)"/>
    <property type="match status" value="2"/>
</dbReference>
<dbReference type="InterPro" id="IPR035969">
    <property type="entry name" value="Rab-GAP_TBC_sf"/>
</dbReference>
<feature type="region of interest" description="Disordered" evidence="11">
    <location>
        <begin position="278"/>
        <end position="297"/>
    </location>
</feature>
<dbReference type="GeneTree" id="ENSGT00940000158486"/>
<dbReference type="PANTHER" id="PTHR47219:SF14">
    <property type="entry name" value="TBC1 DOMAIN FAMILY MEMBER 4"/>
    <property type="match status" value="1"/>
</dbReference>
<proteinExistence type="predicted"/>
<accession>A0AAR2KP44</accession>
<evidence type="ECO:0000256" key="8">
    <source>
        <dbReference type="ARBA" id="ARBA00072013"/>
    </source>
</evidence>
<evidence type="ECO:0000256" key="5">
    <source>
        <dbReference type="ARBA" id="ARBA00022553"/>
    </source>
</evidence>
<dbReference type="InterPro" id="IPR050302">
    <property type="entry name" value="Rab_GAP_TBC_domain"/>
</dbReference>
<dbReference type="InterPro" id="IPR011993">
    <property type="entry name" value="PH-like_dom_sf"/>
</dbReference>
<keyword evidence="3" id="KW-0488">Methylation</keyword>
<dbReference type="FunFam" id="1.10.472.80:FF:000003">
    <property type="entry name" value="Putative TBC1 domain family member 1"/>
    <property type="match status" value="1"/>
</dbReference>
<keyword evidence="5" id="KW-0597">Phosphoprotein</keyword>
<dbReference type="CDD" id="cd01269">
    <property type="entry name" value="PTB_TBC1D1_like"/>
    <property type="match status" value="1"/>
</dbReference>
<sequence length="983" mass="111663">MEGQSNDTKGSSPKPERSFSLFYMGWCTLDRRTTLPMLPWLVAEIRRRGERNEPGPAQARQVQLSLCPPLIRCVPASSSNASVFIFEHKAQFISRFIHNSHDLSYFAYLIRSQPEDPESEMACHVFKAGEPNQVPEVISSIRQASKVAHKEDNRPKQEGEESFYNSQKFEVLYCGKVTVNHKKAPSTLIDDCIDKFRQHEVERKRLHLLNGQRSSTETSVEFIVGDDPLSASLTEAAGAESGAGDQARVSNGKLGSSLSVGSLRGAFPECILEDSGFEEQQERHASAPNNVQPSDADKNRTMLFQVGRFEVNLISPDSKTVVLEKNFKDISSCSQGVKQTDHFGFICRDAVESGPSQYVCYVFQCASESLVDEVMLTLKQAFSTAAALQSSKTQVKLCEACPMHDLHKLCERIEGTSTLAIQKHLSMLSDNEQADIFERVQRLKPSSDQEENELVILHLRQLCETKQKTHVHIGEAPQQNAPNNMASDNSVGRNKLDVLKNKARSSLTSSLENIFSRVCLCFYMDGRELLPLSPRASDHGHDTLASLLPSEKGTGGETGSRTPADYRALWRTAIHQQILLIRMEKENQRLEASRDELHIRKMKLDYQEVGECAKEVQALWERKLNVPCWTKVQWDKEEIQTALCQGVPKSRRGEVWLLLSQQYRLRHRLPQRQQPPDMPYQDLLKQLTAQQHSILVDLGRTFPTHQYFSAQLGAGQLSLYNLLKAYSLLDMEVGYCQGISFVAGVLLLHMSEEQAFDTLKFLMYDLGLRRQYRPDMISLQIQMYQLSRLLHDYHRGLYSHLEEHEISPSLYAAPWFLTLFASQFPLGFVSRIFDLLFVQGTEVIFKVALCLLSSHEGEILECDSFESIVDYLKSTIPTLTRKQMEETIAKVEKMDISKQLHAYEVEYHVLQDEMMDGPPVSEDSDRLDKLEKTNAQLKKQNMELLEKLQGPTVILRLKCLLQNVIETGNKSMRSFILFRNLIN</sequence>
<reference evidence="14 15" key="1">
    <citation type="submission" date="2020-10" db="EMBL/GenBank/DDBJ databases">
        <title>Pygocentrus nattereri (red-bellied piranha) genome, fPygNat1, primary haplotype.</title>
        <authorList>
            <person name="Myers G."/>
            <person name="Meyer A."/>
            <person name="Karagic N."/>
            <person name="Pippel M."/>
            <person name="Winkler S."/>
            <person name="Tracey A."/>
            <person name="Wood J."/>
            <person name="Formenti G."/>
            <person name="Howe K."/>
            <person name="Fedrigo O."/>
            <person name="Jarvis E.D."/>
        </authorList>
    </citation>
    <scope>NUCLEOTIDE SEQUENCE [LARGE SCALE GENOMIC DNA]</scope>
</reference>
<dbReference type="FunFam" id="1.10.8.270:FF:000001">
    <property type="entry name" value="TBC1 domain family member 1"/>
    <property type="match status" value="1"/>
</dbReference>
<evidence type="ECO:0000259" key="12">
    <source>
        <dbReference type="PROSITE" id="PS01179"/>
    </source>
</evidence>
<dbReference type="Proteomes" id="UP001501920">
    <property type="component" value="Chromosome 6"/>
</dbReference>
<evidence type="ECO:0000256" key="11">
    <source>
        <dbReference type="SAM" id="MobiDB-lite"/>
    </source>
</evidence>
<dbReference type="Pfam" id="PF11830">
    <property type="entry name" value="DUF3350"/>
    <property type="match status" value="1"/>
</dbReference>
<dbReference type="SUPFAM" id="SSF47923">
    <property type="entry name" value="Ypt/Rab-GAP domain of gyp1p"/>
    <property type="match status" value="2"/>
</dbReference>
<evidence type="ECO:0000256" key="2">
    <source>
        <dbReference type="ARBA" id="ARBA00022468"/>
    </source>
</evidence>
<dbReference type="InterPro" id="IPR021785">
    <property type="entry name" value="DUF3350"/>
</dbReference>
<dbReference type="InterPro" id="IPR000195">
    <property type="entry name" value="Rab-GAP-TBC_dom"/>
</dbReference>
<dbReference type="PROSITE" id="PS01179">
    <property type="entry name" value="PID"/>
    <property type="match status" value="2"/>
</dbReference>
<evidence type="ECO:0000256" key="6">
    <source>
        <dbReference type="ARBA" id="ARBA00022737"/>
    </source>
</evidence>
<dbReference type="Gene3D" id="1.10.10.2750">
    <property type="match status" value="1"/>
</dbReference>
<evidence type="ECO:0000256" key="1">
    <source>
        <dbReference type="ARBA" id="ARBA00004496"/>
    </source>
</evidence>
<comment type="subcellular location">
    <subcellularLocation>
        <location evidence="1">Cytoplasm</location>
    </subcellularLocation>
</comment>
<dbReference type="SMART" id="SM00462">
    <property type="entry name" value="PTB"/>
    <property type="match status" value="2"/>
</dbReference>
<evidence type="ECO:0000256" key="7">
    <source>
        <dbReference type="ARBA" id="ARBA00022990"/>
    </source>
</evidence>
<evidence type="ECO:0000313" key="14">
    <source>
        <dbReference type="Ensembl" id="ENSPNAP00000064254.1"/>
    </source>
</evidence>
<evidence type="ECO:0000256" key="10">
    <source>
        <dbReference type="SAM" id="Coils"/>
    </source>
</evidence>
<dbReference type="PANTHER" id="PTHR47219">
    <property type="entry name" value="RAB GTPASE-ACTIVATING PROTEIN 1-LIKE"/>
    <property type="match status" value="1"/>
</dbReference>
<evidence type="ECO:0000259" key="13">
    <source>
        <dbReference type="PROSITE" id="PS50086"/>
    </source>
</evidence>
<evidence type="ECO:0000256" key="9">
    <source>
        <dbReference type="ARBA" id="ARBA00081861"/>
    </source>
</evidence>
<keyword evidence="2" id="KW-0343">GTPase activation</keyword>
<dbReference type="FunFam" id="2.30.29.30:FF:000076">
    <property type="entry name" value="TBC1 domain family member 4 isoform X1"/>
    <property type="match status" value="1"/>
</dbReference>
<dbReference type="Gene3D" id="1.10.472.80">
    <property type="entry name" value="Ypt/Rab-GAP domain of gyp1p, domain 3"/>
    <property type="match status" value="1"/>
</dbReference>
<dbReference type="Ensembl" id="ENSPNAT00000075650.1">
    <property type="protein sequence ID" value="ENSPNAP00000064254.1"/>
    <property type="gene ID" value="ENSPNAG00000023496.2"/>
</dbReference>
<dbReference type="CDD" id="cd00934">
    <property type="entry name" value="PTB"/>
    <property type="match status" value="1"/>
</dbReference>
<dbReference type="Pfam" id="PF00640">
    <property type="entry name" value="PID"/>
    <property type="match status" value="2"/>
</dbReference>
<reference evidence="14" key="2">
    <citation type="submission" date="2025-08" db="UniProtKB">
        <authorList>
            <consortium name="Ensembl"/>
        </authorList>
    </citation>
    <scope>IDENTIFICATION</scope>
</reference>
<feature type="domain" description="PID" evidence="12">
    <location>
        <begin position="18"/>
        <end position="151"/>
    </location>
</feature>
<dbReference type="GO" id="GO:0032869">
    <property type="term" value="P:cellular response to insulin stimulus"/>
    <property type="evidence" value="ECO:0007669"/>
    <property type="project" value="UniProtKB-ARBA"/>
</dbReference>
<dbReference type="SUPFAM" id="SSF50729">
    <property type="entry name" value="PH domain-like"/>
    <property type="match status" value="2"/>
</dbReference>
<gene>
    <name evidence="14" type="primary">TBC1D4</name>
</gene>
<dbReference type="FunFam" id="1.10.10.2750:FF:000002">
    <property type="entry name" value="TBC1 domain family member 4"/>
    <property type="match status" value="1"/>
</dbReference>
<keyword evidence="10" id="KW-0175">Coiled coil</keyword>
<keyword evidence="6" id="KW-0677">Repeat</keyword>
<evidence type="ECO:0000256" key="3">
    <source>
        <dbReference type="ARBA" id="ARBA00022481"/>
    </source>
</evidence>
<dbReference type="GO" id="GO:0005737">
    <property type="term" value="C:cytoplasm"/>
    <property type="evidence" value="ECO:0007669"/>
    <property type="project" value="UniProtKB-SubCell"/>
</dbReference>